<proteinExistence type="predicted"/>
<evidence type="ECO:0000256" key="6">
    <source>
        <dbReference type="ARBA" id="ARBA00023136"/>
    </source>
</evidence>
<feature type="transmembrane region" description="Helical" evidence="7">
    <location>
        <begin position="218"/>
        <end position="239"/>
    </location>
</feature>
<evidence type="ECO:0000256" key="5">
    <source>
        <dbReference type="ARBA" id="ARBA00022989"/>
    </source>
</evidence>
<keyword evidence="4 7" id="KW-0812">Transmembrane</keyword>
<protein>
    <submittedName>
        <fullName evidence="9">TRAP transporter large permease</fullName>
    </submittedName>
</protein>
<feature type="transmembrane region" description="Helical" evidence="7">
    <location>
        <begin position="402"/>
        <end position="426"/>
    </location>
</feature>
<evidence type="ECO:0000256" key="3">
    <source>
        <dbReference type="ARBA" id="ARBA00022519"/>
    </source>
</evidence>
<keyword evidence="5 7" id="KW-1133">Transmembrane helix</keyword>
<sequence>MHIILFAFIALVTTLLIGVPIPFAFFASSIVVVILGGYDPSFLLPYGYAQASSIILVAIPLFILAGGLMERGGIGERLVEVVEVLVGRVRGGLGAVMVISCAIFGAISGSGFATVSCIGSIMLPRMYRAGYPRGHCSALIASAGVLGLLIPPSLTMILYAWVGGTSVLASFLATVTPGVTLVILFSIINLILLRNNKEITVTENYDFLTTLKVFNKKAISATPAIIAPAIILGGIYGGVMTPTEAAAMSCLYAIPVGFFIYKGLTWREFYDTLLNSVNTAGVILIMLLSVMVLSRLYIMENVPQQLMALFSAVSDNPIVILLMLNVFMVLIGMLMDDISAILLCTPILLPIVTQLGVTPVQFAAIIGVNLGMGCITPPCAPFLYLAGRIGGAPVNEMLKTTFALIFFAWIPTLLLATFVPGFSLWLPRLVLGIQ</sequence>
<comment type="subcellular location">
    <subcellularLocation>
        <location evidence="1">Cell inner membrane</location>
        <topology evidence="1">Multi-pass membrane protein</topology>
    </subcellularLocation>
</comment>
<evidence type="ECO:0000256" key="2">
    <source>
        <dbReference type="ARBA" id="ARBA00022475"/>
    </source>
</evidence>
<feature type="transmembrane region" description="Helical" evidence="7">
    <location>
        <begin position="347"/>
        <end position="368"/>
    </location>
</feature>
<name>A0ABU9VP83_9CLOT</name>
<dbReference type="RefSeq" id="WP_343184346.1">
    <property type="nucleotide sequence ID" value="NZ_JBCITM010000001.1"/>
</dbReference>
<evidence type="ECO:0000313" key="10">
    <source>
        <dbReference type="Proteomes" id="UP001407405"/>
    </source>
</evidence>
<gene>
    <name evidence="9" type="ORF">AAIG11_00625</name>
</gene>
<feature type="transmembrane region" description="Helical" evidence="7">
    <location>
        <begin position="89"/>
        <end position="115"/>
    </location>
</feature>
<dbReference type="PIRSF" id="PIRSF006066">
    <property type="entry name" value="HI0050"/>
    <property type="match status" value="1"/>
</dbReference>
<feature type="transmembrane region" description="Helical" evidence="7">
    <location>
        <begin position="245"/>
        <end position="264"/>
    </location>
</feature>
<feature type="transmembrane region" description="Helical" evidence="7">
    <location>
        <begin position="318"/>
        <end position="335"/>
    </location>
</feature>
<keyword evidence="2" id="KW-1003">Cell membrane</keyword>
<keyword evidence="10" id="KW-1185">Reference proteome</keyword>
<feature type="transmembrane region" description="Helical" evidence="7">
    <location>
        <begin position="276"/>
        <end position="298"/>
    </location>
</feature>
<dbReference type="InterPro" id="IPR010656">
    <property type="entry name" value="DctM"/>
</dbReference>
<dbReference type="Proteomes" id="UP001407405">
    <property type="component" value="Unassembled WGS sequence"/>
</dbReference>
<evidence type="ECO:0000256" key="1">
    <source>
        <dbReference type="ARBA" id="ARBA00004429"/>
    </source>
</evidence>
<feature type="domain" description="TRAP C4-dicarboxylate transport system permease DctM subunit" evidence="8">
    <location>
        <begin position="8"/>
        <end position="421"/>
    </location>
</feature>
<keyword evidence="6 7" id="KW-0472">Membrane</keyword>
<dbReference type="PANTHER" id="PTHR33362:SF2">
    <property type="entry name" value="TRAP TRANSPORTER LARGE PERMEASE PROTEIN"/>
    <property type="match status" value="1"/>
</dbReference>
<dbReference type="Pfam" id="PF06808">
    <property type="entry name" value="DctM"/>
    <property type="match status" value="1"/>
</dbReference>
<evidence type="ECO:0000256" key="7">
    <source>
        <dbReference type="SAM" id="Phobius"/>
    </source>
</evidence>
<evidence type="ECO:0000259" key="8">
    <source>
        <dbReference type="Pfam" id="PF06808"/>
    </source>
</evidence>
<reference evidence="9 10" key="1">
    <citation type="submission" date="2024-04" db="EMBL/GenBank/DDBJ databases">
        <title>Genome sequencing and metabolic network reconstruction of aminoacids and betaine degradation by Anoxynatronum sibiricum.</title>
        <authorList>
            <person name="Detkova E.N."/>
            <person name="Boltjanskaja Y.V."/>
            <person name="Mardanov A.V."/>
            <person name="Kevbrin V."/>
        </authorList>
    </citation>
    <scope>NUCLEOTIDE SEQUENCE [LARGE SCALE GENOMIC DNA]</scope>
    <source>
        <strain evidence="9 10">Z-7981</strain>
    </source>
</reference>
<dbReference type="EMBL" id="JBCITM010000001">
    <property type="protein sequence ID" value="MEN1758962.1"/>
    <property type="molecule type" value="Genomic_DNA"/>
</dbReference>
<feature type="transmembrane region" description="Helical" evidence="7">
    <location>
        <begin position="136"/>
        <end position="162"/>
    </location>
</feature>
<comment type="caution">
    <text evidence="9">The sequence shown here is derived from an EMBL/GenBank/DDBJ whole genome shotgun (WGS) entry which is preliminary data.</text>
</comment>
<evidence type="ECO:0000313" key="9">
    <source>
        <dbReference type="EMBL" id="MEN1758962.1"/>
    </source>
</evidence>
<feature type="transmembrane region" description="Helical" evidence="7">
    <location>
        <begin position="6"/>
        <end position="35"/>
    </location>
</feature>
<dbReference type="PANTHER" id="PTHR33362">
    <property type="entry name" value="SIALIC ACID TRAP TRANSPORTER PERMEASE PROTEIN SIAT-RELATED"/>
    <property type="match status" value="1"/>
</dbReference>
<dbReference type="NCBIfam" id="TIGR00786">
    <property type="entry name" value="dctM"/>
    <property type="match status" value="1"/>
</dbReference>
<evidence type="ECO:0000256" key="4">
    <source>
        <dbReference type="ARBA" id="ARBA00022692"/>
    </source>
</evidence>
<dbReference type="InterPro" id="IPR004681">
    <property type="entry name" value="TRAP_DctM"/>
</dbReference>
<organism evidence="9 10">
    <name type="scientific">Anoxynatronum sibiricum</name>
    <dbReference type="NCBI Taxonomy" id="210623"/>
    <lineage>
        <taxon>Bacteria</taxon>
        <taxon>Bacillati</taxon>
        <taxon>Bacillota</taxon>
        <taxon>Clostridia</taxon>
        <taxon>Eubacteriales</taxon>
        <taxon>Clostridiaceae</taxon>
        <taxon>Anoxynatronum</taxon>
    </lineage>
</organism>
<keyword evidence="3" id="KW-0997">Cell inner membrane</keyword>
<feature type="transmembrane region" description="Helical" evidence="7">
    <location>
        <begin position="168"/>
        <end position="192"/>
    </location>
</feature>
<accession>A0ABU9VP83</accession>
<feature type="transmembrane region" description="Helical" evidence="7">
    <location>
        <begin position="47"/>
        <end position="69"/>
    </location>
</feature>